<protein>
    <submittedName>
        <fullName evidence="1">Uncharacterized protein</fullName>
    </submittedName>
</protein>
<dbReference type="EMBL" id="JAYGIL010000060">
    <property type="protein sequence ID" value="MEA5406069.1"/>
    <property type="molecule type" value="Genomic_DNA"/>
</dbReference>
<name>A0ABU5SC87_9BACT</name>
<comment type="caution">
    <text evidence="1">The sequence shown here is derived from an EMBL/GenBank/DDBJ whole genome shotgun (WGS) entry which is preliminary data.</text>
</comment>
<evidence type="ECO:0000313" key="2">
    <source>
        <dbReference type="Proteomes" id="UP001303899"/>
    </source>
</evidence>
<proteinExistence type="predicted"/>
<keyword evidence="2" id="KW-1185">Reference proteome</keyword>
<accession>A0ABU5SC87</accession>
<dbReference type="Proteomes" id="UP001303899">
    <property type="component" value="Unassembled WGS sequence"/>
</dbReference>
<dbReference type="RefSeq" id="WP_323699433.1">
    <property type="nucleotide sequence ID" value="NZ_JAYGIL010000060.1"/>
</dbReference>
<evidence type="ECO:0000313" key="1">
    <source>
        <dbReference type="EMBL" id="MEA5406069.1"/>
    </source>
</evidence>
<gene>
    <name evidence="1" type="ORF">VB776_24230</name>
</gene>
<reference evidence="1 2" key="1">
    <citation type="submission" date="2023-12" db="EMBL/GenBank/DDBJ databases">
        <title>Novel species of the genus Arcicella isolated from rivers.</title>
        <authorList>
            <person name="Lu H."/>
        </authorList>
    </citation>
    <scope>NUCLEOTIDE SEQUENCE [LARGE SCALE GENOMIC DNA]</scope>
    <source>
        <strain evidence="1 2">DC2W</strain>
    </source>
</reference>
<sequence length="115" mass="13236">MIKRINDILKARTFDELFNIVTECKVKGFGELSIYDTAMRIGTHMNIEPDKVYLHAGARKGMEILEDKGYMEIGSSKKKYVELKEMPKPMQQLKAAESEHLLCSMKDNMNTLEMC</sequence>
<organism evidence="1 2">
    <name type="scientific">Arcicella gelida</name>
    <dbReference type="NCBI Taxonomy" id="2984195"/>
    <lineage>
        <taxon>Bacteria</taxon>
        <taxon>Pseudomonadati</taxon>
        <taxon>Bacteroidota</taxon>
        <taxon>Cytophagia</taxon>
        <taxon>Cytophagales</taxon>
        <taxon>Flectobacillaceae</taxon>
        <taxon>Arcicella</taxon>
    </lineage>
</organism>